<dbReference type="STRING" id="888743.HMPREF9141_0337"/>
<dbReference type="Proteomes" id="UP000005697">
    <property type="component" value="Unassembled WGS sequence"/>
</dbReference>
<gene>
    <name evidence="1" type="ORF">HMPREF9141_0337</name>
</gene>
<accession>F0F421</accession>
<keyword evidence="2" id="KW-1185">Reference proteome</keyword>
<organism evidence="1 2">
    <name type="scientific">Prevotella multiformis DSM 16608</name>
    <dbReference type="NCBI Taxonomy" id="888743"/>
    <lineage>
        <taxon>Bacteria</taxon>
        <taxon>Pseudomonadati</taxon>
        <taxon>Bacteroidota</taxon>
        <taxon>Bacteroidia</taxon>
        <taxon>Bacteroidales</taxon>
        <taxon>Prevotellaceae</taxon>
        <taxon>Prevotella</taxon>
    </lineage>
</organism>
<name>F0F421_9BACT</name>
<evidence type="ECO:0000313" key="2">
    <source>
        <dbReference type="Proteomes" id="UP000005697"/>
    </source>
</evidence>
<comment type="caution">
    <text evidence="1">The sequence shown here is derived from an EMBL/GenBank/DDBJ whole genome shotgun (WGS) entry which is preliminary data.</text>
</comment>
<proteinExistence type="predicted"/>
<dbReference type="HOGENOM" id="CLU_3237706_0_0_10"/>
<sequence>MLFFRSVPSRSCKLSPAPVRPVHSGGRVVTCARLLPQRKRKQE</sequence>
<dbReference type="AlphaFoldDB" id="F0F421"/>
<protein>
    <submittedName>
        <fullName evidence="1">Uncharacterized protein</fullName>
    </submittedName>
</protein>
<dbReference type="EMBL" id="AEWX01000004">
    <property type="protein sequence ID" value="EGC20979.1"/>
    <property type="molecule type" value="Genomic_DNA"/>
</dbReference>
<reference evidence="1 2" key="1">
    <citation type="submission" date="2011-01" db="EMBL/GenBank/DDBJ databases">
        <authorList>
            <person name="Muzny D."/>
            <person name="Qin X."/>
            <person name="Deng J."/>
            <person name="Jiang H."/>
            <person name="Liu Y."/>
            <person name="Qu J."/>
            <person name="Song X.-Z."/>
            <person name="Zhang L."/>
            <person name="Thornton R."/>
            <person name="Coyle M."/>
            <person name="Francisco L."/>
            <person name="Jackson L."/>
            <person name="Javaid M."/>
            <person name="Korchina V."/>
            <person name="Kovar C."/>
            <person name="Mata R."/>
            <person name="Mathew T."/>
            <person name="Ngo R."/>
            <person name="Nguyen L."/>
            <person name="Nguyen N."/>
            <person name="Okwuonu G."/>
            <person name="Ongeri F."/>
            <person name="Pham C."/>
            <person name="Simmons D."/>
            <person name="Wilczek-Boney K."/>
            <person name="Hale W."/>
            <person name="Jakkamsetti A."/>
            <person name="Pham P."/>
            <person name="Ruth R."/>
            <person name="San Lucas F."/>
            <person name="Warren J."/>
            <person name="Zhang J."/>
            <person name="Zhao Z."/>
            <person name="Zhou C."/>
            <person name="Zhu D."/>
            <person name="Lee S."/>
            <person name="Bess C."/>
            <person name="Blankenburg K."/>
            <person name="Forbes L."/>
            <person name="Fu Q."/>
            <person name="Gubbala S."/>
            <person name="Hirani K."/>
            <person name="Jayaseelan J.C."/>
            <person name="Lara F."/>
            <person name="Munidasa M."/>
            <person name="Palculict T."/>
            <person name="Patil S."/>
            <person name="Pu L.-L."/>
            <person name="Saada N."/>
            <person name="Tang L."/>
            <person name="Weissenberger G."/>
            <person name="Zhu Y."/>
            <person name="Hemphill L."/>
            <person name="Shang Y."/>
            <person name="Youmans B."/>
            <person name="Ayvaz T."/>
            <person name="Ross M."/>
            <person name="Santibanez J."/>
            <person name="Aqrawi P."/>
            <person name="Gross S."/>
            <person name="Joshi V."/>
            <person name="Fowler G."/>
            <person name="Nazareth L."/>
            <person name="Reid J."/>
            <person name="Worley K."/>
            <person name="Petrosino J."/>
            <person name="Highlander S."/>
            <person name="Gibbs R."/>
        </authorList>
    </citation>
    <scope>NUCLEOTIDE SEQUENCE [LARGE SCALE GENOMIC DNA]</scope>
    <source>
        <strain evidence="1 2">DSM 16608</strain>
    </source>
</reference>
<evidence type="ECO:0000313" key="1">
    <source>
        <dbReference type="EMBL" id="EGC20979.1"/>
    </source>
</evidence>